<dbReference type="PANTHER" id="PTHR33728">
    <property type="entry name" value="CTTNBP 2 AMINO-TERMINAL-LIKE PROTEIN"/>
    <property type="match status" value="1"/>
</dbReference>
<dbReference type="GO" id="GO:0051301">
    <property type="term" value="P:cell division"/>
    <property type="evidence" value="ECO:0007669"/>
    <property type="project" value="UniProtKB-KW"/>
</dbReference>
<comment type="caution">
    <text evidence="2">The sequence shown here is derived from an EMBL/GenBank/DDBJ whole genome shotgun (WGS) entry which is preliminary data.</text>
</comment>
<proteinExistence type="predicted"/>
<dbReference type="Proteomes" id="UP000325081">
    <property type="component" value="Unassembled WGS sequence"/>
</dbReference>
<dbReference type="EMBL" id="BKCP01005183">
    <property type="protein sequence ID" value="GER36483.1"/>
    <property type="molecule type" value="Genomic_DNA"/>
</dbReference>
<protein>
    <submittedName>
        <fullName evidence="2">Cell division protein FtsW homolog</fullName>
    </submittedName>
</protein>
<keyword evidence="3" id="KW-1185">Reference proteome</keyword>
<evidence type="ECO:0000313" key="2">
    <source>
        <dbReference type="EMBL" id="GER36483.1"/>
    </source>
</evidence>
<reference evidence="3" key="1">
    <citation type="journal article" date="2019" name="Curr. Biol.">
        <title>Genome Sequence of Striga asiatica Provides Insight into the Evolution of Plant Parasitism.</title>
        <authorList>
            <person name="Yoshida S."/>
            <person name="Kim S."/>
            <person name="Wafula E.K."/>
            <person name="Tanskanen J."/>
            <person name="Kim Y.M."/>
            <person name="Honaas L."/>
            <person name="Yang Z."/>
            <person name="Spallek T."/>
            <person name="Conn C.E."/>
            <person name="Ichihashi Y."/>
            <person name="Cheong K."/>
            <person name="Cui S."/>
            <person name="Der J.P."/>
            <person name="Gundlach H."/>
            <person name="Jiao Y."/>
            <person name="Hori C."/>
            <person name="Ishida J.K."/>
            <person name="Kasahara H."/>
            <person name="Kiba T."/>
            <person name="Kim M.S."/>
            <person name="Koo N."/>
            <person name="Laohavisit A."/>
            <person name="Lee Y.H."/>
            <person name="Lumba S."/>
            <person name="McCourt P."/>
            <person name="Mortimer J.C."/>
            <person name="Mutuku J.M."/>
            <person name="Nomura T."/>
            <person name="Sasaki-Sekimoto Y."/>
            <person name="Seto Y."/>
            <person name="Wang Y."/>
            <person name="Wakatake T."/>
            <person name="Sakakibara H."/>
            <person name="Demura T."/>
            <person name="Yamaguchi S."/>
            <person name="Yoneyama K."/>
            <person name="Manabe R.I."/>
            <person name="Nelson D.C."/>
            <person name="Schulman A.H."/>
            <person name="Timko M.P."/>
            <person name="dePamphilis C.W."/>
            <person name="Choi D."/>
            <person name="Shirasu K."/>
        </authorList>
    </citation>
    <scope>NUCLEOTIDE SEQUENCE [LARGE SCALE GENOMIC DNA]</scope>
    <source>
        <strain evidence="3">cv. UVA1</strain>
    </source>
</reference>
<sequence>SQTAITELTAHFFIFPSFRGPISAPAGPIVRAEQSVMGGGGGGGGGDGWGSSPPAPGGAPPYIPREDHWTHFDNSVNAVSFGFVATAILISIEVSVVMPGNKVPTFIAKQAPVPCPPERMHWPSHQLQEQTQCNLHESHVSS</sequence>
<feature type="non-terminal residue" evidence="2">
    <location>
        <position position="1"/>
    </location>
</feature>
<name>A0A5A7PUE1_STRAF</name>
<evidence type="ECO:0000256" key="1">
    <source>
        <dbReference type="SAM" id="MobiDB-lite"/>
    </source>
</evidence>
<dbReference type="AlphaFoldDB" id="A0A5A7PUE1"/>
<keyword evidence="2" id="KW-0132">Cell division</keyword>
<evidence type="ECO:0000313" key="3">
    <source>
        <dbReference type="Proteomes" id="UP000325081"/>
    </source>
</evidence>
<organism evidence="2 3">
    <name type="scientific">Striga asiatica</name>
    <name type="common">Asiatic witchweed</name>
    <name type="synonym">Buchnera asiatica</name>
    <dbReference type="NCBI Taxonomy" id="4170"/>
    <lineage>
        <taxon>Eukaryota</taxon>
        <taxon>Viridiplantae</taxon>
        <taxon>Streptophyta</taxon>
        <taxon>Embryophyta</taxon>
        <taxon>Tracheophyta</taxon>
        <taxon>Spermatophyta</taxon>
        <taxon>Magnoliopsida</taxon>
        <taxon>eudicotyledons</taxon>
        <taxon>Gunneridae</taxon>
        <taxon>Pentapetalae</taxon>
        <taxon>asterids</taxon>
        <taxon>lamiids</taxon>
        <taxon>Lamiales</taxon>
        <taxon>Orobanchaceae</taxon>
        <taxon>Buchnereae</taxon>
        <taxon>Striga</taxon>
    </lineage>
</organism>
<dbReference type="OrthoDB" id="770781at2759"/>
<gene>
    <name evidence="2" type="ORF">STAS_12827</name>
</gene>
<accession>A0A5A7PUE1</accession>
<feature type="compositionally biased region" description="Pro residues" evidence="1">
    <location>
        <begin position="53"/>
        <end position="62"/>
    </location>
</feature>
<feature type="region of interest" description="Disordered" evidence="1">
    <location>
        <begin position="36"/>
        <end position="62"/>
    </location>
</feature>
<keyword evidence="2" id="KW-0131">Cell cycle</keyword>
<feature type="non-terminal residue" evidence="2">
    <location>
        <position position="142"/>
    </location>
</feature>
<dbReference type="PANTHER" id="PTHR33728:SF13">
    <property type="entry name" value="CTTNBP 2 AMINO-TERMINAL-LIKE PROTEIN"/>
    <property type="match status" value="1"/>
</dbReference>
<feature type="compositionally biased region" description="Gly residues" evidence="1">
    <location>
        <begin position="37"/>
        <end position="49"/>
    </location>
</feature>